<dbReference type="Proteomes" id="UP001165069">
    <property type="component" value="Unassembled WGS sequence"/>
</dbReference>
<sequence>MTTPIRNRRFRRIPIAYHVKLVSDDRIIAYPEAIDLSMGGILLKGRDQLPVGCQCGVAILLANGDAGRRVVARGTVVRNDERGMAIAFSKALDSGSEASLRKLIHSLEAGAEDELDSPGPGPETQSE</sequence>
<proteinExistence type="predicted"/>
<evidence type="ECO:0000259" key="2">
    <source>
        <dbReference type="Pfam" id="PF07238"/>
    </source>
</evidence>
<evidence type="ECO:0000313" key="4">
    <source>
        <dbReference type="Proteomes" id="UP001165069"/>
    </source>
</evidence>
<dbReference type="InterPro" id="IPR009875">
    <property type="entry name" value="PilZ_domain"/>
</dbReference>
<gene>
    <name evidence="3" type="ORF">GETHLI_06930</name>
</gene>
<feature type="domain" description="PilZ" evidence="2">
    <location>
        <begin position="7"/>
        <end position="104"/>
    </location>
</feature>
<dbReference type="SUPFAM" id="SSF141371">
    <property type="entry name" value="PilZ domain-like"/>
    <property type="match status" value="1"/>
</dbReference>
<protein>
    <recommendedName>
        <fullName evidence="2">PilZ domain-containing protein</fullName>
    </recommendedName>
</protein>
<dbReference type="EMBL" id="BSDE01000001">
    <property type="protein sequence ID" value="GLH72191.1"/>
    <property type="molecule type" value="Genomic_DNA"/>
</dbReference>
<evidence type="ECO:0000256" key="1">
    <source>
        <dbReference type="SAM" id="MobiDB-lite"/>
    </source>
</evidence>
<reference evidence="3 4" key="1">
    <citation type="journal article" date="2023" name="Antonie Van Leeuwenhoek">
        <title>Mesoterricola silvestris gen. nov., sp. nov., Mesoterricola sediminis sp. nov., Geothrix oryzae sp. nov., Geothrix edaphica sp. nov., Geothrix rubra sp. nov., and Geothrix limicola sp. nov., six novel members of Acidobacteriota isolated from soils.</title>
        <authorList>
            <person name="Itoh H."/>
            <person name="Sugisawa Y."/>
            <person name="Mise K."/>
            <person name="Xu Z."/>
            <person name="Kuniyasu M."/>
            <person name="Ushijima N."/>
            <person name="Kawano K."/>
            <person name="Kobayashi E."/>
            <person name="Shiratori Y."/>
            <person name="Masuda Y."/>
            <person name="Senoo K."/>
        </authorList>
    </citation>
    <scope>NUCLEOTIDE SEQUENCE [LARGE SCALE GENOMIC DNA]</scope>
    <source>
        <strain evidence="3 4">Red804</strain>
    </source>
</reference>
<evidence type="ECO:0000313" key="3">
    <source>
        <dbReference type="EMBL" id="GLH72191.1"/>
    </source>
</evidence>
<keyword evidence="4" id="KW-1185">Reference proteome</keyword>
<organism evidence="3 4">
    <name type="scientific">Geothrix limicola</name>
    <dbReference type="NCBI Taxonomy" id="2927978"/>
    <lineage>
        <taxon>Bacteria</taxon>
        <taxon>Pseudomonadati</taxon>
        <taxon>Acidobacteriota</taxon>
        <taxon>Holophagae</taxon>
        <taxon>Holophagales</taxon>
        <taxon>Holophagaceae</taxon>
        <taxon>Geothrix</taxon>
    </lineage>
</organism>
<dbReference type="RefSeq" id="WP_285570389.1">
    <property type="nucleotide sequence ID" value="NZ_BSDE01000001.1"/>
</dbReference>
<feature type="region of interest" description="Disordered" evidence="1">
    <location>
        <begin position="108"/>
        <end position="127"/>
    </location>
</feature>
<name>A0ABQ5QCY2_9BACT</name>
<dbReference type="Pfam" id="PF07238">
    <property type="entry name" value="PilZ"/>
    <property type="match status" value="1"/>
</dbReference>
<dbReference type="Gene3D" id="2.40.10.220">
    <property type="entry name" value="predicted glycosyltransferase like domains"/>
    <property type="match status" value="1"/>
</dbReference>
<comment type="caution">
    <text evidence="3">The sequence shown here is derived from an EMBL/GenBank/DDBJ whole genome shotgun (WGS) entry which is preliminary data.</text>
</comment>
<accession>A0ABQ5QCY2</accession>